<keyword evidence="4" id="KW-0812">Transmembrane</keyword>
<evidence type="ECO:0000256" key="6">
    <source>
        <dbReference type="ARBA" id="ARBA00023136"/>
    </source>
</evidence>
<accession>A0A1X1EG23</accession>
<evidence type="ECO:0000256" key="2">
    <source>
        <dbReference type="ARBA" id="ARBA00008163"/>
    </source>
</evidence>
<feature type="signal peptide" evidence="8">
    <location>
        <begin position="1"/>
        <end position="19"/>
    </location>
</feature>
<comment type="caution">
    <text evidence="9">The sequence shown here is derived from an EMBL/GenBank/DDBJ whole genome shotgun (WGS) entry which is preliminary data.</text>
</comment>
<evidence type="ECO:0000313" key="9">
    <source>
        <dbReference type="EMBL" id="ORM87875.1"/>
    </source>
</evidence>
<dbReference type="Gene3D" id="2.40.160.60">
    <property type="entry name" value="Outer membrane protein transport protein (OMPP1/FadL/TodX)"/>
    <property type="match status" value="1"/>
</dbReference>
<gene>
    <name evidence="9" type="ORF">HA50_28470</name>
</gene>
<keyword evidence="10" id="KW-1185">Reference proteome</keyword>
<comment type="subcellular location">
    <subcellularLocation>
        <location evidence="1">Cell outer membrane</location>
        <topology evidence="1">Multi-pass membrane protein</topology>
    </subcellularLocation>
</comment>
<evidence type="ECO:0000256" key="1">
    <source>
        <dbReference type="ARBA" id="ARBA00004571"/>
    </source>
</evidence>
<keyword evidence="3" id="KW-1134">Transmembrane beta strand</keyword>
<evidence type="ECO:0000256" key="8">
    <source>
        <dbReference type="SAM" id="SignalP"/>
    </source>
</evidence>
<keyword evidence="6" id="KW-0472">Membrane</keyword>
<feature type="chain" id="PRO_5013253333" evidence="8">
    <location>
        <begin position="20"/>
        <end position="396"/>
    </location>
</feature>
<dbReference type="GO" id="GO:0015483">
    <property type="term" value="F:long-chain fatty acid transporting porin activity"/>
    <property type="evidence" value="ECO:0007669"/>
    <property type="project" value="TreeGrafter"/>
</dbReference>
<dbReference type="PANTHER" id="PTHR35093">
    <property type="entry name" value="OUTER MEMBRANE PROTEIN NMB0088-RELATED"/>
    <property type="match status" value="1"/>
</dbReference>
<name>A0A1X1EG23_PANCY</name>
<protein>
    <submittedName>
        <fullName evidence="9">Fatty acid transporter</fullName>
    </submittedName>
</protein>
<evidence type="ECO:0000256" key="7">
    <source>
        <dbReference type="ARBA" id="ARBA00023237"/>
    </source>
</evidence>
<evidence type="ECO:0000256" key="3">
    <source>
        <dbReference type="ARBA" id="ARBA00022452"/>
    </source>
</evidence>
<comment type="similarity">
    <text evidence="2">Belongs to the OmpP1/FadL family.</text>
</comment>
<keyword evidence="5 8" id="KW-0732">Signal</keyword>
<organism evidence="9 10">
    <name type="scientific">Pantoea cypripedii</name>
    <name type="common">Pectobacterium cypripedii</name>
    <name type="synonym">Erwinia cypripedii</name>
    <dbReference type="NCBI Taxonomy" id="55209"/>
    <lineage>
        <taxon>Bacteria</taxon>
        <taxon>Pseudomonadati</taxon>
        <taxon>Pseudomonadota</taxon>
        <taxon>Gammaproteobacteria</taxon>
        <taxon>Enterobacterales</taxon>
        <taxon>Erwiniaceae</taxon>
        <taxon>Pantoea</taxon>
    </lineage>
</organism>
<dbReference type="InterPro" id="IPR005017">
    <property type="entry name" value="OMPP1/FadL/TodX"/>
</dbReference>
<dbReference type="STRING" id="55209.HA50_28470"/>
<dbReference type="AlphaFoldDB" id="A0A1X1EG23"/>
<dbReference type="Pfam" id="PF03349">
    <property type="entry name" value="Toluene_X"/>
    <property type="match status" value="1"/>
</dbReference>
<reference evidence="9 10" key="1">
    <citation type="journal article" date="2017" name="Antonie Van Leeuwenhoek">
        <title>Phylogenomic resolution of the bacterial genus Pantoea and its relationship with Erwinia and Tatumella.</title>
        <authorList>
            <person name="Palmer M."/>
            <person name="Steenkamp E.T."/>
            <person name="Coetzee M.P."/>
            <person name="Chan W.Y."/>
            <person name="van Zyl E."/>
            <person name="De Maayer P."/>
            <person name="Coutinho T.A."/>
            <person name="Blom J."/>
            <person name="Smits T.H."/>
            <person name="Duffy B."/>
            <person name="Venter S.N."/>
        </authorList>
    </citation>
    <scope>NUCLEOTIDE SEQUENCE [LARGE SCALE GENOMIC DNA]</scope>
    <source>
        <strain evidence="9 10">LMG 2657</strain>
    </source>
</reference>
<dbReference type="Proteomes" id="UP000193749">
    <property type="component" value="Unassembled WGS sequence"/>
</dbReference>
<dbReference type="SUPFAM" id="SSF56935">
    <property type="entry name" value="Porins"/>
    <property type="match status" value="1"/>
</dbReference>
<dbReference type="PANTHER" id="PTHR35093:SF8">
    <property type="entry name" value="OUTER MEMBRANE PROTEIN NMB0088-RELATED"/>
    <property type="match status" value="1"/>
</dbReference>
<dbReference type="EMBL" id="MLJI01000003">
    <property type="protein sequence ID" value="ORM87875.1"/>
    <property type="molecule type" value="Genomic_DNA"/>
</dbReference>
<evidence type="ECO:0000313" key="10">
    <source>
        <dbReference type="Proteomes" id="UP000193749"/>
    </source>
</evidence>
<evidence type="ECO:0000256" key="5">
    <source>
        <dbReference type="ARBA" id="ARBA00022729"/>
    </source>
</evidence>
<keyword evidence="7" id="KW-0998">Cell outer membrane</keyword>
<dbReference type="GO" id="GO:0009279">
    <property type="term" value="C:cell outer membrane"/>
    <property type="evidence" value="ECO:0007669"/>
    <property type="project" value="UniProtKB-SubCell"/>
</dbReference>
<evidence type="ECO:0000256" key="4">
    <source>
        <dbReference type="ARBA" id="ARBA00022692"/>
    </source>
</evidence>
<sequence>MMRHIVLFVAVMSPLPVSASGLYLYEIATEDVGLAGAGQAARAQDASTLMTNPAGMTRLPDRMITGGLQALYGDTPYQLDNDALLKGNSPGNTIGWFPGTSVFYHQRINDAWSAGIGLYGNYGLGLDFGDWAGDRLIKKSTLVGMTLSPAMAWKINERLSWGLGLGINYGFLSLTRDVDGQDEKATDHDWALNFRTGLLMQVTQATRIGLTYTSKTEYHFNINGEARFPQLDNVSYTLPIAAQINTPAQLMLSAVHDLNQQWSLLGDLGWQDWSRYGANQIQVSGQPLARENRLNDTWHTAFGVQFRPNDQWRFNAGIAYDSSFYKNQDDTAMTMPSGAAWRYGIGAQYQLTPSSNIGAAFEYLHMESSSVSSPLVKGGYQDPNIYFFTMNYSYRF</sequence>
<proteinExistence type="inferred from homology"/>